<dbReference type="Pfam" id="PF13628">
    <property type="entry name" value="DUF4142"/>
    <property type="match status" value="1"/>
</dbReference>
<dbReference type="Gene3D" id="1.20.1260.10">
    <property type="match status" value="1"/>
</dbReference>
<evidence type="ECO:0000313" key="3">
    <source>
        <dbReference type="EMBL" id="URL60090.1"/>
    </source>
</evidence>
<gene>
    <name evidence="3" type="ORF">IM816_08440</name>
</gene>
<feature type="region of interest" description="Disordered" evidence="1">
    <location>
        <begin position="25"/>
        <end position="49"/>
    </location>
</feature>
<evidence type="ECO:0000259" key="2">
    <source>
        <dbReference type="Pfam" id="PF13628"/>
    </source>
</evidence>
<evidence type="ECO:0000313" key="4">
    <source>
        <dbReference type="Proteomes" id="UP001056681"/>
    </source>
</evidence>
<evidence type="ECO:0000256" key="1">
    <source>
        <dbReference type="SAM" id="MobiDB-lite"/>
    </source>
</evidence>
<name>A0ABY4T9R1_9GAMM</name>
<dbReference type="Proteomes" id="UP001056681">
    <property type="component" value="Chromosome"/>
</dbReference>
<proteinExistence type="predicted"/>
<organism evidence="3 4">
    <name type="scientific">Luteibacter flocculans</name>
    <dbReference type="NCBI Taxonomy" id="2780091"/>
    <lineage>
        <taxon>Bacteria</taxon>
        <taxon>Pseudomonadati</taxon>
        <taxon>Pseudomonadota</taxon>
        <taxon>Gammaproteobacteria</taxon>
        <taxon>Lysobacterales</taxon>
        <taxon>Rhodanobacteraceae</taxon>
        <taxon>Luteibacter</taxon>
    </lineage>
</organism>
<dbReference type="InterPro" id="IPR012347">
    <property type="entry name" value="Ferritin-like"/>
</dbReference>
<sequence length="192" mass="20219">MSKAGKALGIAFMGVLAVGGGATWAQQRGGADQPQPAGDRKAQITPTDEGFVRGASDAYQMGSRLATLTAARASDPAVKSFGAAMVKDFIALSDALKPAASGEKGYQWAEQPAPEDSKILGALERMQGKSFDEAVPVQFVALLEKLRAALSTEIEKGHDPQVKPVAQKLLPTIENRLHQARALNKRGAVPRS</sequence>
<reference evidence="3" key="1">
    <citation type="submission" date="2020-10" db="EMBL/GenBank/DDBJ databases">
        <title>Whole-genome sequence of Luteibacter sp. EIF3.</title>
        <authorList>
            <person name="Friedrich I."/>
            <person name="Hertel R."/>
            <person name="Daniel R."/>
        </authorList>
    </citation>
    <scope>NUCLEOTIDE SEQUENCE</scope>
    <source>
        <strain evidence="3">EIF3</strain>
    </source>
</reference>
<protein>
    <submittedName>
        <fullName evidence="3">DUF4142 domain-containing protein</fullName>
    </submittedName>
</protein>
<dbReference type="RefSeq" id="WP_250340542.1">
    <property type="nucleotide sequence ID" value="NZ_CP063231.1"/>
</dbReference>
<feature type="domain" description="DUF4142" evidence="2">
    <location>
        <begin position="47"/>
        <end position="183"/>
    </location>
</feature>
<keyword evidence="4" id="KW-1185">Reference proteome</keyword>
<dbReference type="InterPro" id="IPR025419">
    <property type="entry name" value="DUF4142"/>
</dbReference>
<accession>A0ABY4T9R1</accession>
<dbReference type="EMBL" id="CP063231">
    <property type="protein sequence ID" value="URL60090.1"/>
    <property type="molecule type" value="Genomic_DNA"/>
</dbReference>